<proteinExistence type="predicted"/>
<sequence length="62" mass="7167">MKCIWQSSCRAESRPVILLPKIEISFIASVALLHKGSFKLLENMRFKLSYDLQEVIKLGTWV</sequence>
<organism evidence="1">
    <name type="scientific">Rhizophora mucronata</name>
    <name type="common">Asiatic mangrove</name>
    <dbReference type="NCBI Taxonomy" id="61149"/>
    <lineage>
        <taxon>Eukaryota</taxon>
        <taxon>Viridiplantae</taxon>
        <taxon>Streptophyta</taxon>
        <taxon>Embryophyta</taxon>
        <taxon>Tracheophyta</taxon>
        <taxon>Spermatophyta</taxon>
        <taxon>Magnoliopsida</taxon>
        <taxon>eudicotyledons</taxon>
        <taxon>Gunneridae</taxon>
        <taxon>Pentapetalae</taxon>
        <taxon>rosids</taxon>
        <taxon>fabids</taxon>
        <taxon>Malpighiales</taxon>
        <taxon>Rhizophoraceae</taxon>
        <taxon>Rhizophora</taxon>
    </lineage>
</organism>
<name>A0A2P2N271_RHIMU</name>
<reference evidence="1" key="1">
    <citation type="submission" date="2018-02" db="EMBL/GenBank/DDBJ databases">
        <title>Rhizophora mucronata_Transcriptome.</title>
        <authorList>
            <person name="Meera S.P."/>
            <person name="Sreeshan A."/>
            <person name="Augustine A."/>
        </authorList>
    </citation>
    <scope>NUCLEOTIDE SEQUENCE</scope>
    <source>
        <tissue evidence="1">Leaf</tissue>
    </source>
</reference>
<dbReference type="EMBL" id="GGEC01056083">
    <property type="protein sequence ID" value="MBX36567.1"/>
    <property type="molecule type" value="Transcribed_RNA"/>
</dbReference>
<protein>
    <submittedName>
        <fullName evidence="1">Uncharacterized protein</fullName>
    </submittedName>
</protein>
<dbReference type="AlphaFoldDB" id="A0A2P2N271"/>
<accession>A0A2P2N271</accession>
<evidence type="ECO:0000313" key="1">
    <source>
        <dbReference type="EMBL" id="MBX36567.1"/>
    </source>
</evidence>